<keyword evidence="1" id="KW-0723">Serine/threonine-protein kinase</keyword>
<keyword evidence="2" id="KW-0547">Nucleotide-binding</keyword>
<evidence type="ECO:0000256" key="2">
    <source>
        <dbReference type="ARBA" id="ARBA00022741"/>
    </source>
</evidence>
<evidence type="ECO:0000313" key="6">
    <source>
        <dbReference type="Proteomes" id="UP000248423"/>
    </source>
</evidence>
<protein>
    <submittedName>
        <fullName evidence="5">Kinase-like protein</fullName>
    </submittedName>
</protein>
<evidence type="ECO:0000259" key="4">
    <source>
        <dbReference type="PROSITE" id="PS50011"/>
    </source>
</evidence>
<evidence type="ECO:0000256" key="1">
    <source>
        <dbReference type="ARBA" id="ARBA00022527"/>
    </source>
</evidence>
<proteinExistence type="predicted"/>
<keyword evidence="6" id="KW-1185">Reference proteome</keyword>
<evidence type="ECO:0000256" key="3">
    <source>
        <dbReference type="ARBA" id="ARBA00022840"/>
    </source>
</evidence>
<feature type="domain" description="Protein kinase" evidence="4">
    <location>
        <begin position="1"/>
        <end position="339"/>
    </location>
</feature>
<dbReference type="GO" id="GO:0004674">
    <property type="term" value="F:protein serine/threonine kinase activity"/>
    <property type="evidence" value="ECO:0007669"/>
    <property type="project" value="UniProtKB-KW"/>
</dbReference>
<dbReference type="Proteomes" id="UP000248423">
    <property type="component" value="Unassembled WGS sequence"/>
</dbReference>
<dbReference type="GO" id="GO:0005524">
    <property type="term" value="F:ATP binding"/>
    <property type="evidence" value="ECO:0007669"/>
    <property type="project" value="UniProtKB-KW"/>
</dbReference>
<feature type="non-terminal residue" evidence="5">
    <location>
        <position position="1"/>
    </location>
</feature>
<dbReference type="PANTHER" id="PTHR24055">
    <property type="entry name" value="MITOGEN-ACTIVATED PROTEIN KINASE"/>
    <property type="match status" value="1"/>
</dbReference>
<dbReference type="InterPro" id="IPR000719">
    <property type="entry name" value="Prot_kinase_dom"/>
</dbReference>
<dbReference type="SMART" id="SM00220">
    <property type="entry name" value="S_TKc"/>
    <property type="match status" value="1"/>
</dbReference>
<keyword evidence="5" id="KW-0418">Kinase</keyword>
<organism evidence="5 6">
    <name type="scientific">Aspergillus sclerotiicarbonarius (strain CBS 121057 / IBT 28362)</name>
    <dbReference type="NCBI Taxonomy" id="1448318"/>
    <lineage>
        <taxon>Eukaryota</taxon>
        <taxon>Fungi</taxon>
        <taxon>Dikarya</taxon>
        <taxon>Ascomycota</taxon>
        <taxon>Pezizomycotina</taxon>
        <taxon>Eurotiomycetes</taxon>
        <taxon>Eurotiomycetidae</taxon>
        <taxon>Eurotiales</taxon>
        <taxon>Aspergillaceae</taxon>
        <taxon>Aspergillus</taxon>
        <taxon>Aspergillus subgen. Circumdati</taxon>
    </lineage>
</organism>
<dbReference type="InterPro" id="IPR050117">
    <property type="entry name" value="MAPK"/>
</dbReference>
<evidence type="ECO:0000313" key="5">
    <source>
        <dbReference type="EMBL" id="PYI06969.1"/>
    </source>
</evidence>
<dbReference type="EMBL" id="KZ826345">
    <property type="protein sequence ID" value="PYI06969.1"/>
    <property type="molecule type" value="Genomic_DNA"/>
</dbReference>
<dbReference type="AlphaFoldDB" id="A0A319EXP2"/>
<dbReference type="Pfam" id="PF00069">
    <property type="entry name" value="Pkinase"/>
    <property type="match status" value="1"/>
</dbReference>
<reference evidence="5 6" key="1">
    <citation type="submission" date="2018-02" db="EMBL/GenBank/DDBJ databases">
        <title>The genomes of Aspergillus section Nigri reveals drivers in fungal speciation.</title>
        <authorList>
            <consortium name="DOE Joint Genome Institute"/>
            <person name="Vesth T.C."/>
            <person name="Nybo J."/>
            <person name="Theobald S."/>
            <person name="Brandl J."/>
            <person name="Frisvad J.C."/>
            <person name="Nielsen K.F."/>
            <person name="Lyhne E.K."/>
            <person name="Kogle M.E."/>
            <person name="Kuo A."/>
            <person name="Riley R."/>
            <person name="Clum A."/>
            <person name="Nolan M."/>
            <person name="Lipzen A."/>
            <person name="Salamov A."/>
            <person name="Henrissat B."/>
            <person name="Wiebenga A."/>
            <person name="De vries R.P."/>
            <person name="Grigoriev I.V."/>
            <person name="Mortensen U.H."/>
            <person name="Andersen M.R."/>
            <person name="Baker S.E."/>
        </authorList>
    </citation>
    <scope>NUCLEOTIDE SEQUENCE [LARGE SCALE GENOMIC DNA]</scope>
    <source>
        <strain evidence="5 6">CBS 121057</strain>
    </source>
</reference>
<dbReference type="InterPro" id="IPR011009">
    <property type="entry name" value="Kinase-like_dom_sf"/>
</dbReference>
<dbReference type="VEuPathDB" id="FungiDB:BO78DRAFT_314173"/>
<keyword evidence="5" id="KW-0808">Transferase</keyword>
<accession>A0A319EXP2</accession>
<sequence length="342" mass="38703">PVFEVGRTVLGNNGKYKITGRLENVWSMASLFKAQRVEDRHGDDIKWVVIKTRPADSRAALATEYREHVRSGVSSCQNIRPLLDVIPDSNQSLPGMKDANDVHATGSSQVPHGLVFQWMERNLYDFHPQLYRRDYRLAERVLTGVLQALVVFEKNTRTHSDIKPDNVLINCVGPHEYEVKLSDLAEAKNHGFAESLIGSLLTRAPEVWEGKGYFHSSDLWALGVMLFERFNDGAFSFPVMRDDVLIDTIMLAKLMCLFPEWHPSPIENLDVYGQSLGKIFADANHINGTIPILPLDQQLQEMNIPEEWKALLRLLLALDRNKRASASEILQSAAYQAILRNT</sequence>
<dbReference type="Gene3D" id="1.10.510.10">
    <property type="entry name" value="Transferase(Phosphotransferase) domain 1"/>
    <property type="match status" value="1"/>
</dbReference>
<gene>
    <name evidence="5" type="ORF">BO78DRAFT_314173</name>
</gene>
<dbReference type="OrthoDB" id="4175681at2759"/>
<dbReference type="PROSITE" id="PS50011">
    <property type="entry name" value="PROTEIN_KINASE_DOM"/>
    <property type="match status" value="1"/>
</dbReference>
<dbReference type="SUPFAM" id="SSF56112">
    <property type="entry name" value="Protein kinase-like (PK-like)"/>
    <property type="match status" value="1"/>
</dbReference>
<name>A0A319EXP2_ASPSB</name>
<keyword evidence="3" id="KW-0067">ATP-binding</keyword>